<dbReference type="AlphaFoldDB" id="A0A4U6TAH6"/>
<dbReference type="PANTHER" id="PTHR31928">
    <property type="entry name" value="EXPRESSED PROTEIN"/>
    <property type="match status" value="1"/>
</dbReference>
<dbReference type="PANTHER" id="PTHR31928:SF3">
    <property type="entry name" value="EXPRESSED PROTEIN"/>
    <property type="match status" value="1"/>
</dbReference>
<feature type="region of interest" description="Disordered" evidence="1">
    <location>
        <begin position="33"/>
        <end position="73"/>
    </location>
</feature>
<evidence type="ECO:0000256" key="1">
    <source>
        <dbReference type="SAM" id="MobiDB-lite"/>
    </source>
</evidence>
<feature type="compositionally biased region" description="Low complexity" evidence="1">
    <location>
        <begin position="219"/>
        <end position="233"/>
    </location>
</feature>
<evidence type="ECO:0000259" key="2">
    <source>
        <dbReference type="Pfam" id="PF06075"/>
    </source>
</evidence>
<feature type="compositionally biased region" description="Low complexity" evidence="1">
    <location>
        <begin position="58"/>
        <end position="73"/>
    </location>
</feature>
<feature type="domain" description="DUF936" evidence="2">
    <location>
        <begin position="80"/>
        <end position="204"/>
    </location>
</feature>
<evidence type="ECO:0000313" key="4">
    <source>
        <dbReference type="EMBL" id="TKV98987.1"/>
    </source>
</evidence>
<protein>
    <submittedName>
        <fullName evidence="4">Uncharacterized protein</fullName>
    </submittedName>
</protein>
<feature type="region of interest" description="Disordered" evidence="1">
    <location>
        <begin position="219"/>
        <end position="319"/>
    </location>
</feature>
<feature type="compositionally biased region" description="Polar residues" evidence="1">
    <location>
        <begin position="455"/>
        <end position="465"/>
    </location>
</feature>
<dbReference type="InterPro" id="IPR010341">
    <property type="entry name" value="DUF936_pln"/>
</dbReference>
<dbReference type="Gramene" id="TKV98987">
    <property type="protein sequence ID" value="TKV98987"/>
    <property type="gene ID" value="SEVIR_8G009700v2"/>
</dbReference>
<dbReference type="OMA" id="STASCAW"/>
<feature type="region of interest" description="Disordered" evidence="1">
    <location>
        <begin position="332"/>
        <end position="386"/>
    </location>
</feature>
<dbReference type="Pfam" id="PF06075">
    <property type="entry name" value="DUF936"/>
    <property type="match status" value="1"/>
</dbReference>
<name>A0A4U6TAH6_SETVI</name>
<dbReference type="Proteomes" id="UP000298652">
    <property type="component" value="Chromosome 8"/>
</dbReference>
<gene>
    <name evidence="4" type="ORF">SEVIR_8G009700v2</name>
</gene>
<sequence length="786" mass="83797">MGRSKFETSLVSLSPPLRLFATLQRLPLAQVTQSTTPPNLSPLHSPNPDFFSPPQIPSIPSSHLPRSSSGSRSRAAMATLAPGVLLKLLQSMHTDERVAGEHRSPVLQVTAVVPALTASTSDSLLVPSNGFLLNLSDGLHSTYVQLPPADADALLLAARPHLVGHLVHLDRLRFARPVPRAVGLRTVPSSRSLPCVGTPEPLVARPAACTRGYVIQPAASPSDAAPPLMPSSSGSDATDPVKRTVLGPKNAVAEPAPPPAGSAVKRRFSSPAPSKQQRDPSPSVKGASRASSPMVVKGASRASSPAVRGTPRATSPAPSKCVVPSLVAAKEENRQAAREPAIVVPSRYRQPSPAGGRRGAASPAVGGRRASLSPSSRRLSGEGTGKKKVGVLVAGISKMTDLGNGSAMKPGRKSWDDPTMALAAAAAGSVMKSKAKVDKDTILRTQEAMSRRLSDATTEQSSNDDSSVDERPKPRKKIDSTLVKTKTVVPKVTLHDPKWTDGSIPLDALSDKLSKIGREAIERRDAAATAAASALQEAMVTESVVRNLSKFSNICSLSKTSNPLPTVDLFLAVYEDTLKWKTIAESMVTIEADVAFLEKSSHDWVHAALATDLGVLKLLNGATESISQMKIINRPKVPSVEPPRTSLSKKQSLGASAKVQSKVSPSSLASCTWNNTESMYETVELSKTLWREMHMWFLNFVDEALDVGFHLFEDQNVASRGKHSNSITMVLSQFKKISDWLDQVGKIAEEERTKEKIDCLKRKIYGFVISHMGSAFESSVSVSSRG</sequence>
<keyword evidence="5" id="KW-1185">Reference proteome</keyword>
<feature type="region of interest" description="Disordered" evidence="1">
    <location>
        <begin position="449"/>
        <end position="477"/>
    </location>
</feature>
<dbReference type="InterPro" id="IPR048297">
    <property type="entry name" value="DUF936_dom_pln"/>
</dbReference>
<evidence type="ECO:0000313" key="5">
    <source>
        <dbReference type="Proteomes" id="UP000298652"/>
    </source>
</evidence>
<reference evidence="4" key="1">
    <citation type="submission" date="2019-03" db="EMBL/GenBank/DDBJ databases">
        <title>WGS assembly of Setaria viridis.</title>
        <authorList>
            <person name="Huang P."/>
            <person name="Jenkins J."/>
            <person name="Grimwood J."/>
            <person name="Barry K."/>
            <person name="Healey A."/>
            <person name="Mamidi S."/>
            <person name="Sreedasyam A."/>
            <person name="Shu S."/>
            <person name="Feldman M."/>
            <person name="Wu J."/>
            <person name="Yu Y."/>
            <person name="Chen C."/>
            <person name="Johnson J."/>
            <person name="Rokhsar D."/>
            <person name="Baxter I."/>
            <person name="Schmutz J."/>
            <person name="Brutnell T."/>
            <person name="Kellogg E."/>
        </authorList>
    </citation>
    <scope>NUCLEOTIDE SEQUENCE [LARGE SCALE GENOMIC DNA]</scope>
</reference>
<accession>A0A4U6TAH6</accession>
<feature type="domain" description="DUF6857" evidence="3">
    <location>
        <begin position="493"/>
        <end position="778"/>
    </location>
</feature>
<dbReference type="EMBL" id="CM016559">
    <property type="protein sequence ID" value="TKV98987.1"/>
    <property type="molecule type" value="Genomic_DNA"/>
</dbReference>
<dbReference type="Pfam" id="PF21647">
    <property type="entry name" value="DUF6857"/>
    <property type="match status" value="1"/>
</dbReference>
<feature type="compositionally biased region" description="Low complexity" evidence="1">
    <location>
        <begin position="349"/>
        <end position="378"/>
    </location>
</feature>
<dbReference type="InterPro" id="IPR049172">
    <property type="entry name" value="DUF6857_pln"/>
</dbReference>
<feature type="compositionally biased region" description="Low complexity" evidence="1">
    <location>
        <begin position="35"/>
        <end position="48"/>
    </location>
</feature>
<proteinExistence type="predicted"/>
<organism evidence="4 5">
    <name type="scientific">Setaria viridis</name>
    <name type="common">Green bristlegrass</name>
    <name type="synonym">Setaria italica subsp. viridis</name>
    <dbReference type="NCBI Taxonomy" id="4556"/>
    <lineage>
        <taxon>Eukaryota</taxon>
        <taxon>Viridiplantae</taxon>
        <taxon>Streptophyta</taxon>
        <taxon>Embryophyta</taxon>
        <taxon>Tracheophyta</taxon>
        <taxon>Spermatophyta</taxon>
        <taxon>Magnoliopsida</taxon>
        <taxon>Liliopsida</taxon>
        <taxon>Poales</taxon>
        <taxon>Poaceae</taxon>
        <taxon>PACMAD clade</taxon>
        <taxon>Panicoideae</taxon>
        <taxon>Panicodae</taxon>
        <taxon>Paniceae</taxon>
        <taxon>Cenchrinae</taxon>
        <taxon>Setaria</taxon>
    </lineage>
</organism>
<evidence type="ECO:0000259" key="3">
    <source>
        <dbReference type="Pfam" id="PF21647"/>
    </source>
</evidence>